<dbReference type="PANTHER" id="PTHR38462:SF1">
    <property type="entry name" value="YPRB RIBONUCLEASE H-LIKE DOMAIN-CONTAINING PROTEIN"/>
    <property type="match status" value="1"/>
</dbReference>
<protein>
    <recommendedName>
        <fullName evidence="1">YprB ribonuclease H-like domain-containing protein</fullName>
    </recommendedName>
</protein>
<name>X1C0F1_9ZZZZ</name>
<organism evidence="2">
    <name type="scientific">marine sediment metagenome</name>
    <dbReference type="NCBI Taxonomy" id="412755"/>
    <lineage>
        <taxon>unclassified sequences</taxon>
        <taxon>metagenomes</taxon>
        <taxon>ecological metagenomes</taxon>
    </lineage>
</organism>
<feature type="non-terminal residue" evidence="2">
    <location>
        <position position="245"/>
    </location>
</feature>
<evidence type="ECO:0000259" key="1">
    <source>
        <dbReference type="Pfam" id="PF13482"/>
    </source>
</evidence>
<proteinExistence type="predicted"/>
<dbReference type="InterPro" id="IPR038720">
    <property type="entry name" value="YprB_RNase_H-like_dom"/>
</dbReference>
<dbReference type="InterPro" id="IPR036397">
    <property type="entry name" value="RNaseH_sf"/>
</dbReference>
<evidence type="ECO:0000313" key="2">
    <source>
        <dbReference type="EMBL" id="GAH01566.1"/>
    </source>
</evidence>
<accession>X1C0F1</accession>
<reference evidence="2" key="1">
    <citation type="journal article" date="2014" name="Front. Microbiol.">
        <title>High frequency of phylogenetically diverse reductive dehalogenase-homologous genes in deep subseafloor sedimentary metagenomes.</title>
        <authorList>
            <person name="Kawai M."/>
            <person name="Futagami T."/>
            <person name="Toyoda A."/>
            <person name="Takaki Y."/>
            <person name="Nishi S."/>
            <person name="Hori S."/>
            <person name="Arai W."/>
            <person name="Tsubouchi T."/>
            <person name="Morono Y."/>
            <person name="Uchiyama I."/>
            <person name="Ito T."/>
            <person name="Fujiyama A."/>
            <person name="Inagaki F."/>
            <person name="Takami H."/>
        </authorList>
    </citation>
    <scope>NUCLEOTIDE SEQUENCE</scope>
    <source>
        <strain evidence="2">Expedition CK06-06</strain>
    </source>
</reference>
<dbReference type="EMBL" id="BART01024182">
    <property type="protein sequence ID" value="GAH01566.1"/>
    <property type="molecule type" value="Genomic_DNA"/>
</dbReference>
<dbReference type="Gene3D" id="3.30.420.10">
    <property type="entry name" value="Ribonuclease H-like superfamily/Ribonuclease H"/>
    <property type="match status" value="1"/>
</dbReference>
<feature type="domain" description="YprB ribonuclease H-like" evidence="1">
    <location>
        <begin position="92"/>
        <end position="244"/>
    </location>
</feature>
<dbReference type="SUPFAM" id="SSF53098">
    <property type="entry name" value="Ribonuclease H-like"/>
    <property type="match status" value="1"/>
</dbReference>
<dbReference type="GO" id="GO:0003676">
    <property type="term" value="F:nucleic acid binding"/>
    <property type="evidence" value="ECO:0007669"/>
    <property type="project" value="InterPro"/>
</dbReference>
<dbReference type="AlphaFoldDB" id="X1C0F1"/>
<dbReference type="Pfam" id="PF13482">
    <property type="entry name" value="RNase_H_2"/>
    <property type="match status" value="1"/>
</dbReference>
<sequence>MASLHDKLKSLGVNAGVKHLPARQGASSYSVEKILEGRVIETQAGDAFIVETGYHLNYIHGHVGIQITSPLDVLADWARDCQIKELSPQSFAFIDTETTGLSGGTGTYTFLIGAARFLNNQFQITQFFMRDPIEEPAQLLAFEEFLAPCEAIVSFNGKAFDIPLLNTRYITHGWRSPLKDIPHIDLLHLARRLWRDRIPSRTLSNLETQVLGAMRTEDDIPGWMVPSLFFEYLMDGDARPLKRVF</sequence>
<comment type="caution">
    <text evidence="2">The sequence shown here is derived from an EMBL/GenBank/DDBJ whole genome shotgun (WGS) entry which is preliminary data.</text>
</comment>
<gene>
    <name evidence="2" type="ORF">S01H4_43770</name>
</gene>
<dbReference type="InterPro" id="IPR012337">
    <property type="entry name" value="RNaseH-like_sf"/>
</dbReference>
<dbReference type="PANTHER" id="PTHR38462">
    <property type="entry name" value="EXONUCLEASE-LIKE PROTEIN"/>
    <property type="match status" value="1"/>
</dbReference>